<dbReference type="HOGENOM" id="CLU_1199797_0_0_1"/>
<gene>
    <name evidence="2" type="ORF">DOTSEDRAFT_35754</name>
</gene>
<dbReference type="AlphaFoldDB" id="M2WNA8"/>
<sequence length="231" mass="24876">MHYLRLLALTAGLEPMSCAIPWCWDAQSCRRPKPSGDAGRGYNAGSRGVGSWRSMTWRLDDWWQRCWYYSQLGLSSAMLHPGGAAAVLVAGWRRYQRSLGAVTSYHLSAGPYLLCPITLSGARTSLLQLLRGAIGLPARPLLASPPASTTVRVGEGVGVGAGAGAGASRPVSQRCSGGSILHQRSLVPLRPEHPERARQQRIPPILAVAQLYRRKPAHALSLPSFQTAFTA</sequence>
<protein>
    <recommendedName>
        <fullName evidence="4">Secreted protein</fullName>
    </recommendedName>
</protein>
<organism evidence="2 3">
    <name type="scientific">Dothistroma septosporum (strain NZE10 / CBS 128990)</name>
    <name type="common">Red band needle blight fungus</name>
    <name type="synonym">Mycosphaerella pini</name>
    <dbReference type="NCBI Taxonomy" id="675120"/>
    <lineage>
        <taxon>Eukaryota</taxon>
        <taxon>Fungi</taxon>
        <taxon>Dikarya</taxon>
        <taxon>Ascomycota</taxon>
        <taxon>Pezizomycotina</taxon>
        <taxon>Dothideomycetes</taxon>
        <taxon>Dothideomycetidae</taxon>
        <taxon>Mycosphaerellales</taxon>
        <taxon>Mycosphaerellaceae</taxon>
        <taxon>Dothistroma</taxon>
    </lineage>
</organism>
<reference evidence="3" key="1">
    <citation type="journal article" date="2012" name="PLoS Genet.">
        <title>The genomes of the fungal plant pathogens Cladosporium fulvum and Dothistroma septosporum reveal adaptation to different hosts and lifestyles but also signatures of common ancestry.</title>
        <authorList>
            <person name="de Wit P.J.G.M."/>
            <person name="van der Burgt A."/>
            <person name="Oekmen B."/>
            <person name="Stergiopoulos I."/>
            <person name="Abd-Elsalam K.A."/>
            <person name="Aerts A.L."/>
            <person name="Bahkali A.H."/>
            <person name="Beenen H.G."/>
            <person name="Chettri P."/>
            <person name="Cox M.P."/>
            <person name="Datema E."/>
            <person name="de Vries R.P."/>
            <person name="Dhillon B."/>
            <person name="Ganley A.R."/>
            <person name="Griffiths S.A."/>
            <person name="Guo Y."/>
            <person name="Hamelin R.C."/>
            <person name="Henrissat B."/>
            <person name="Kabir M.S."/>
            <person name="Jashni M.K."/>
            <person name="Kema G."/>
            <person name="Klaubauf S."/>
            <person name="Lapidus A."/>
            <person name="Levasseur A."/>
            <person name="Lindquist E."/>
            <person name="Mehrabi R."/>
            <person name="Ohm R.A."/>
            <person name="Owen T.J."/>
            <person name="Salamov A."/>
            <person name="Schwelm A."/>
            <person name="Schijlen E."/>
            <person name="Sun H."/>
            <person name="van den Burg H.A."/>
            <person name="van Ham R.C.H.J."/>
            <person name="Zhang S."/>
            <person name="Goodwin S.B."/>
            <person name="Grigoriev I.V."/>
            <person name="Collemare J."/>
            <person name="Bradshaw R.E."/>
        </authorList>
    </citation>
    <scope>NUCLEOTIDE SEQUENCE [LARGE SCALE GENOMIC DNA]</scope>
    <source>
        <strain evidence="3">NZE10 / CBS 128990</strain>
    </source>
</reference>
<dbReference type="EMBL" id="KB446540">
    <property type="protein sequence ID" value="EME43503.1"/>
    <property type="molecule type" value="Genomic_DNA"/>
</dbReference>
<name>M2WNA8_DOTSN</name>
<feature type="signal peptide" evidence="1">
    <location>
        <begin position="1"/>
        <end position="19"/>
    </location>
</feature>
<evidence type="ECO:0000256" key="1">
    <source>
        <dbReference type="SAM" id="SignalP"/>
    </source>
</evidence>
<proteinExistence type="predicted"/>
<evidence type="ECO:0008006" key="4">
    <source>
        <dbReference type="Google" id="ProtNLM"/>
    </source>
</evidence>
<keyword evidence="1" id="KW-0732">Signal</keyword>
<feature type="chain" id="PRO_5004028933" description="Secreted protein" evidence="1">
    <location>
        <begin position="20"/>
        <end position="231"/>
    </location>
</feature>
<reference evidence="2 3" key="2">
    <citation type="journal article" date="2012" name="PLoS Pathog.">
        <title>Diverse lifestyles and strategies of plant pathogenesis encoded in the genomes of eighteen Dothideomycetes fungi.</title>
        <authorList>
            <person name="Ohm R.A."/>
            <person name="Feau N."/>
            <person name="Henrissat B."/>
            <person name="Schoch C.L."/>
            <person name="Horwitz B.A."/>
            <person name="Barry K.W."/>
            <person name="Condon B.J."/>
            <person name="Copeland A.C."/>
            <person name="Dhillon B."/>
            <person name="Glaser F."/>
            <person name="Hesse C.N."/>
            <person name="Kosti I."/>
            <person name="LaButti K."/>
            <person name="Lindquist E.A."/>
            <person name="Lucas S."/>
            <person name="Salamov A.A."/>
            <person name="Bradshaw R.E."/>
            <person name="Ciuffetti L."/>
            <person name="Hamelin R.C."/>
            <person name="Kema G.H.J."/>
            <person name="Lawrence C."/>
            <person name="Scott J.A."/>
            <person name="Spatafora J.W."/>
            <person name="Turgeon B.G."/>
            <person name="de Wit P.J.G.M."/>
            <person name="Zhong S."/>
            <person name="Goodwin S.B."/>
            <person name="Grigoriev I.V."/>
        </authorList>
    </citation>
    <scope>NUCLEOTIDE SEQUENCE [LARGE SCALE GENOMIC DNA]</scope>
    <source>
        <strain evidence="3">NZE10 / CBS 128990</strain>
    </source>
</reference>
<keyword evidence="3" id="KW-1185">Reference proteome</keyword>
<evidence type="ECO:0000313" key="2">
    <source>
        <dbReference type="EMBL" id="EME43503.1"/>
    </source>
</evidence>
<evidence type="ECO:0000313" key="3">
    <source>
        <dbReference type="Proteomes" id="UP000016933"/>
    </source>
</evidence>
<dbReference type="Proteomes" id="UP000016933">
    <property type="component" value="Unassembled WGS sequence"/>
</dbReference>
<accession>M2WNA8</accession>